<dbReference type="Proteomes" id="UP001472677">
    <property type="component" value="Unassembled WGS sequence"/>
</dbReference>
<dbReference type="InterPro" id="IPR046350">
    <property type="entry name" value="Cystatin_sf"/>
</dbReference>
<dbReference type="InterPro" id="IPR000010">
    <property type="entry name" value="Cystatin_dom"/>
</dbReference>
<dbReference type="CDD" id="cd00042">
    <property type="entry name" value="CY"/>
    <property type="match status" value="1"/>
</dbReference>
<organism evidence="5 6">
    <name type="scientific">Hibiscus sabdariffa</name>
    <name type="common">roselle</name>
    <dbReference type="NCBI Taxonomy" id="183260"/>
    <lineage>
        <taxon>Eukaryota</taxon>
        <taxon>Viridiplantae</taxon>
        <taxon>Streptophyta</taxon>
        <taxon>Embryophyta</taxon>
        <taxon>Tracheophyta</taxon>
        <taxon>Spermatophyta</taxon>
        <taxon>Magnoliopsida</taxon>
        <taxon>eudicotyledons</taxon>
        <taxon>Gunneridae</taxon>
        <taxon>Pentapetalae</taxon>
        <taxon>rosids</taxon>
        <taxon>malvids</taxon>
        <taxon>Malvales</taxon>
        <taxon>Malvaceae</taxon>
        <taxon>Malvoideae</taxon>
        <taxon>Hibiscus</taxon>
    </lineage>
</organism>
<evidence type="ECO:0000256" key="3">
    <source>
        <dbReference type="SAM" id="MobiDB-lite"/>
    </source>
</evidence>
<proteinExistence type="predicted"/>
<evidence type="ECO:0000256" key="2">
    <source>
        <dbReference type="ARBA" id="ARBA00022704"/>
    </source>
</evidence>
<feature type="region of interest" description="Disordered" evidence="3">
    <location>
        <begin position="156"/>
        <end position="184"/>
    </location>
</feature>
<accession>A0ABR2CQA3</accession>
<dbReference type="PANTHER" id="PTHR31260">
    <property type="entry name" value="CYSTATIN/MONELLIN SUPERFAMILY PROTEIN"/>
    <property type="match status" value="1"/>
</dbReference>
<dbReference type="Gene3D" id="3.10.450.10">
    <property type="match status" value="1"/>
</dbReference>
<dbReference type="PANTHER" id="PTHR31260:SF69">
    <property type="entry name" value="CYSTATIN_MONELLIN SUPERFAMILY PROTEIN"/>
    <property type="match status" value="1"/>
</dbReference>
<feature type="region of interest" description="Disordered" evidence="3">
    <location>
        <begin position="1"/>
        <end position="20"/>
    </location>
</feature>
<dbReference type="SUPFAM" id="SSF54403">
    <property type="entry name" value="Cystatin/monellin"/>
    <property type="match status" value="1"/>
</dbReference>
<evidence type="ECO:0000313" key="6">
    <source>
        <dbReference type="Proteomes" id="UP001472677"/>
    </source>
</evidence>
<dbReference type="EMBL" id="JBBPBM010000046">
    <property type="protein sequence ID" value="KAK8521922.1"/>
    <property type="molecule type" value="Genomic_DNA"/>
</dbReference>
<evidence type="ECO:0000259" key="4">
    <source>
        <dbReference type="Pfam" id="PF00031"/>
    </source>
</evidence>
<comment type="caution">
    <text evidence="5">The sequence shown here is derived from an EMBL/GenBank/DDBJ whole genome shotgun (WGS) entry which is preliminary data.</text>
</comment>
<protein>
    <recommendedName>
        <fullName evidence="4">Cystatin domain-containing protein</fullName>
    </recommendedName>
</protein>
<feature type="domain" description="Cystatin" evidence="4">
    <location>
        <begin position="54"/>
        <end position="127"/>
    </location>
</feature>
<evidence type="ECO:0000313" key="5">
    <source>
        <dbReference type="EMBL" id="KAK8521922.1"/>
    </source>
</evidence>
<dbReference type="NCBIfam" id="TIGR01638">
    <property type="entry name" value="Atha_cystat_rel"/>
    <property type="match status" value="1"/>
</dbReference>
<dbReference type="InterPro" id="IPR006525">
    <property type="entry name" value="Cystatin-related_pln"/>
</dbReference>
<feature type="compositionally biased region" description="Basic and acidic residues" evidence="3">
    <location>
        <begin position="1"/>
        <end position="16"/>
    </location>
</feature>
<keyword evidence="6" id="KW-1185">Reference proteome</keyword>
<reference evidence="5 6" key="1">
    <citation type="journal article" date="2024" name="G3 (Bethesda)">
        <title>Genome assembly of Hibiscus sabdariffa L. provides insights into metabolisms of medicinal natural products.</title>
        <authorList>
            <person name="Kim T."/>
        </authorList>
    </citation>
    <scope>NUCLEOTIDE SEQUENCE [LARGE SCALE GENOMIC DNA]</scope>
    <source>
        <strain evidence="5">TK-2024</strain>
        <tissue evidence="5">Old leaves</tissue>
    </source>
</reference>
<dbReference type="InterPro" id="IPR006462">
    <property type="entry name" value="MS5"/>
</dbReference>
<keyword evidence="2" id="KW-0789">Thiol protease inhibitor</keyword>
<name>A0ABR2CQA3_9ROSI</name>
<keyword evidence="1" id="KW-0646">Protease inhibitor</keyword>
<sequence>MSESKRGEENRKVYEDHDSDDEGISRVDLMKYEAEVEASGGYDVGEYVSNLCGMIHPITVNRWEDLPSYAEMAVDHYNEHNHTNFKVVELLKANIGVVSGFMFYITFKVEESNTGKTETFQARVWSKIRGPNGEDRVEIIQCRIKASCPVEKQQISASPTVELEAKSGGEAAPKTVPKPTTSGA</sequence>
<gene>
    <name evidence="5" type="ORF">V6N12_066494</name>
</gene>
<dbReference type="Pfam" id="PF00031">
    <property type="entry name" value="Cystatin"/>
    <property type="match status" value="1"/>
</dbReference>
<evidence type="ECO:0000256" key="1">
    <source>
        <dbReference type="ARBA" id="ARBA00022690"/>
    </source>
</evidence>